<name>A0A645GKK8_9ZZZZ</name>
<sequence>MTAKFISGISGLGNVCGILPKREPIVSTSMPNIETITVASIITNNEPGIFCIKLLGYKLDICCQIIIISTEPTPIQAELNFIEWKLAA</sequence>
<dbReference type="EMBL" id="VSSQ01075914">
    <property type="protein sequence ID" value="MPN26402.1"/>
    <property type="molecule type" value="Genomic_DNA"/>
</dbReference>
<proteinExistence type="predicted"/>
<protein>
    <submittedName>
        <fullName evidence="1">Uncharacterized protein</fullName>
    </submittedName>
</protein>
<comment type="caution">
    <text evidence="1">The sequence shown here is derived from an EMBL/GenBank/DDBJ whole genome shotgun (WGS) entry which is preliminary data.</text>
</comment>
<reference evidence="1" key="1">
    <citation type="submission" date="2019-08" db="EMBL/GenBank/DDBJ databases">
        <authorList>
            <person name="Kucharzyk K."/>
            <person name="Murdoch R.W."/>
            <person name="Higgins S."/>
            <person name="Loffler F."/>
        </authorList>
    </citation>
    <scope>NUCLEOTIDE SEQUENCE</scope>
</reference>
<accession>A0A645GKK8</accession>
<evidence type="ECO:0000313" key="1">
    <source>
        <dbReference type="EMBL" id="MPN26402.1"/>
    </source>
</evidence>
<organism evidence="1">
    <name type="scientific">bioreactor metagenome</name>
    <dbReference type="NCBI Taxonomy" id="1076179"/>
    <lineage>
        <taxon>unclassified sequences</taxon>
        <taxon>metagenomes</taxon>
        <taxon>ecological metagenomes</taxon>
    </lineage>
</organism>
<gene>
    <name evidence="1" type="ORF">SDC9_173826</name>
</gene>
<dbReference type="AlphaFoldDB" id="A0A645GKK8"/>